<dbReference type="PANTHER" id="PTHR45653:SF12">
    <property type="entry name" value="SPONGE, ISOFORM E"/>
    <property type="match status" value="1"/>
</dbReference>
<dbReference type="STRING" id="407821.A0A087TJ89"/>
<feature type="domain" description="Dedicator of cytokinesis TPR repeats region" evidence="1">
    <location>
        <begin position="2"/>
        <end position="137"/>
    </location>
</feature>
<dbReference type="GO" id="GO:0005085">
    <property type="term" value="F:guanyl-nucleotide exchange factor activity"/>
    <property type="evidence" value="ECO:0007669"/>
    <property type="project" value="InterPro"/>
</dbReference>
<dbReference type="Pfam" id="PF23554">
    <property type="entry name" value="TPR_DOCK"/>
    <property type="match status" value="1"/>
</dbReference>
<evidence type="ECO:0000313" key="3">
    <source>
        <dbReference type="Proteomes" id="UP000054359"/>
    </source>
</evidence>
<dbReference type="InterPro" id="IPR056372">
    <property type="entry name" value="TPR_DOCK"/>
</dbReference>
<feature type="non-terminal residue" evidence="2">
    <location>
        <position position="137"/>
    </location>
</feature>
<accession>A0A087TJ89</accession>
<dbReference type="Proteomes" id="UP000054359">
    <property type="component" value="Unassembled WGS sequence"/>
</dbReference>
<dbReference type="GO" id="GO:0005737">
    <property type="term" value="C:cytoplasm"/>
    <property type="evidence" value="ECO:0007669"/>
    <property type="project" value="TreeGrafter"/>
</dbReference>
<organism evidence="2 3">
    <name type="scientific">Stegodyphus mimosarum</name>
    <name type="common">African social velvet spider</name>
    <dbReference type="NCBI Taxonomy" id="407821"/>
    <lineage>
        <taxon>Eukaryota</taxon>
        <taxon>Metazoa</taxon>
        <taxon>Ecdysozoa</taxon>
        <taxon>Arthropoda</taxon>
        <taxon>Chelicerata</taxon>
        <taxon>Arachnida</taxon>
        <taxon>Araneae</taxon>
        <taxon>Araneomorphae</taxon>
        <taxon>Entelegynae</taxon>
        <taxon>Eresoidea</taxon>
        <taxon>Eresidae</taxon>
        <taxon>Stegodyphus</taxon>
    </lineage>
</organism>
<evidence type="ECO:0000313" key="2">
    <source>
        <dbReference type="EMBL" id="KFM65178.1"/>
    </source>
</evidence>
<dbReference type="EMBL" id="KK115465">
    <property type="protein sequence ID" value="KFM65178.1"/>
    <property type="molecule type" value="Genomic_DNA"/>
</dbReference>
<dbReference type="OrthoDB" id="18896at2759"/>
<dbReference type="GO" id="GO:0031267">
    <property type="term" value="F:small GTPase binding"/>
    <property type="evidence" value="ECO:0007669"/>
    <property type="project" value="TreeGrafter"/>
</dbReference>
<gene>
    <name evidence="2" type="ORF">X975_23035</name>
</gene>
<reference evidence="2 3" key="1">
    <citation type="submission" date="2013-11" db="EMBL/GenBank/DDBJ databases">
        <title>Genome sequencing of Stegodyphus mimosarum.</title>
        <authorList>
            <person name="Bechsgaard J."/>
        </authorList>
    </citation>
    <scope>NUCLEOTIDE SEQUENCE [LARGE SCALE GENOMIC DNA]</scope>
</reference>
<keyword evidence="3" id="KW-1185">Reference proteome</keyword>
<dbReference type="PANTHER" id="PTHR45653">
    <property type="entry name" value="DEDICATOR OF CYTOKINESIS"/>
    <property type="match status" value="1"/>
</dbReference>
<dbReference type="AlphaFoldDB" id="A0A087TJ89"/>
<dbReference type="InterPro" id="IPR026791">
    <property type="entry name" value="DOCK"/>
</dbReference>
<name>A0A087TJ89_STEMI</name>
<protein>
    <submittedName>
        <fullName evidence="2">Dedicator of cytokinesis protein 1</fullName>
    </submittedName>
</protein>
<dbReference type="GO" id="GO:0007264">
    <property type="term" value="P:small GTPase-mediated signal transduction"/>
    <property type="evidence" value="ECO:0007669"/>
    <property type="project" value="InterPro"/>
</dbReference>
<sequence length="137" mass="16246">MQMQQELNMCATILGDMLTYLHHEHAKNSQKHHTGHVVNREVEILVLVLLETLIYSVKDLDRSSPVAGPLVACLVALLRLMEDQHYNRLWEKFGNIRQRRDRRQLKDFLLSVFFVFLDFVKKDIFPPDWIIMRMLTN</sequence>
<evidence type="ECO:0000259" key="1">
    <source>
        <dbReference type="Pfam" id="PF23554"/>
    </source>
</evidence>
<dbReference type="GO" id="GO:0005886">
    <property type="term" value="C:plasma membrane"/>
    <property type="evidence" value="ECO:0007669"/>
    <property type="project" value="TreeGrafter"/>
</dbReference>
<dbReference type="OMA" id="HEHAKNS"/>
<proteinExistence type="predicted"/>